<accession>A0A5C1QMY8</accession>
<keyword evidence="3" id="KW-1185">Reference proteome</keyword>
<dbReference type="PROSITE" id="PS50828">
    <property type="entry name" value="SMR"/>
    <property type="match status" value="1"/>
</dbReference>
<name>A0A5C1QMY8_9SPIO</name>
<dbReference type="OrthoDB" id="7165597at2"/>
<dbReference type="PANTHER" id="PTHR35562">
    <property type="entry name" value="DNA ENDONUCLEASE SMRA-RELATED"/>
    <property type="match status" value="1"/>
</dbReference>
<dbReference type="KEGG" id="ock:EXM22_13130"/>
<dbReference type="EMBL" id="CP036150">
    <property type="protein sequence ID" value="QEN08887.1"/>
    <property type="molecule type" value="Genomic_DNA"/>
</dbReference>
<dbReference type="InterPro" id="IPR002625">
    <property type="entry name" value="Smr_dom"/>
</dbReference>
<feature type="domain" description="Smr" evidence="1">
    <location>
        <begin position="80"/>
        <end position="161"/>
    </location>
</feature>
<dbReference type="PANTHER" id="PTHR35562:SF2">
    <property type="entry name" value="DNA ENDONUCLEASE SMRA-RELATED"/>
    <property type="match status" value="1"/>
</dbReference>
<dbReference type="InterPro" id="IPR036063">
    <property type="entry name" value="Smr_dom_sf"/>
</dbReference>
<proteinExistence type="predicted"/>
<dbReference type="SMART" id="SM00463">
    <property type="entry name" value="SMR"/>
    <property type="match status" value="1"/>
</dbReference>
<evidence type="ECO:0000313" key="3">
    <source>
        <dbReference type="Proteomes" id="UP000324209"/>
    </source>
</evidence>
<dbReference type="Gene3D" id="3.30.1370.110">
    <property type="match status" value="1"/>
</dbReference>
<dbReference type="AlphaFoldDB" id="A0A5C1QMY8"/>
<gene>
    <name evidence="2" type="ORF">EXM22_13130</name>
</gene>
<evidence type="ECO:0000259" key="1">
    <source>
        <dbReference type="PROSITE" id="PS50828"/>
    </source>
</evidence>
<dbReference type="RefSeq" id="WP_149486966.1">
    <property type="nucleotide sequence ID" value="NZ_CP036150.1"/>
</dbReference>
<reference evidence="2 3" key="1">
    <citation type="submission" date="2019-02" db="EMBL/GenBank/DDBJ databases">
        <title>Complete Genome Sequence and Methylome Analysis of free living Spirochaetas.</title>
        <authorList>
            <person name="Fomenkov A."/>
            <person name="Dubinina G."/>
            <person name="Leshcheva N."/>
            <person name="Mikheeva N."/>
            <person name="Grabovich M."/>
            <person name="Vincze T."/>
            <person name="Roberts R.J."/>
        </authorList>
    </citation>
    <scope>NUCLEOTIDE SEQUENCE [LARGE SCALE GENOMIC DNA]</scope>
    <source>
        <strain evidence="2 3">K2</strain>
    </source>
</reference>
<dbReference type="Proteomes" id="UP000324209">
    <property type="component" value="Chromosome"/>
</dbReference>
<organism evidence="2 3">
    <name type="scientific">Oceanispirochaeta crateris</name>
    <dbReference type="NCBI Taxonomy" id="2518645"/>
    <lineage>
        <taxon>Bacteria</taxon>
        <taxon>Pseudomonadati</taxon>
        <taxon>Spirochaetota</taxon>
        <taxon>Spirochaetia</taxon>
        <taxon>Spirochaetales</taxon>
        <taxon>Spirochaetaceae</taxon>
        <taxon>Oceanispirochaeta</taxon>
    </lineage>
</organism>
<protein>
    <recommendedName>
        <fullName evidence="1">Smr domain-containing protein</fullName>
    </recommendedName>
</protein>
<dbReference type="Pfam" id="PF01713">
    <property type="entry name" value="Smr"/>
    <property type="match status" value="1"/>
</dbReference>
<evidence type="ECO:0000313" key="2">
    <source>
        <dbReference type="EMBL" id="QEN08887.1"/>
    </source>
</evidence>
<sequence length="161" mass="18459">MMMNFEDILSQWEQQQRYKSAKDRAVELKKSAEVKAAPMDDWLEMYPPDRKLAERKEIPDRIIIHTRKKELARMDPQDTLDLHGWTGQEALSELEYFLKKSKRKGLNKVMVVHGKGLHSPGGASVLRPIVKNYLEKSPLVRDYGRAKVSSGGGGATWILLR</sequence>
<dbReference type="SUPFAM" id="SSF160443">
    <property type="entry name" value="SMR domain-like"/>
    <property type="match status" value="1"/>
</dbReference>